<organism evidence="8 9">
    <name type="scientific">candidate division TA06 bacterium SM23_40</name>
    <dbReference type="NCBI Taxonomy" id="1703774"/>
    <lineage>
        <taxon>Bacteria</taxon>
        <taxon>Bacteria division TA06</taxon>
    </lineage>
</organism>
<evidence type="ECO:0000313" key="9">
    <source>
        <dbReference type="Proteomes" id="UP000051717"/>
    </source>
</evidence>
<comment type="caution">
    <text evidence="8">The sequence shown here is derived from an EMBL/GenBank/DDBJ whole genome shotgun (WGS) entry which is preliminary data.</text>
</comment>
<dbReference type="SUPFAM" id="SSF51306">
    <property type="entry name" value="LexA/Signal peptidase"/>
    <property type="match status" value="1"/>
</dbReference>
<evidence type="ECO:0000256" key="4">
    <source>
        <dbReference type="ARBA" id="ARBA00022801"/>
    </source>
</evidence>
<evidence type="ECO:0000313" key="8">
    <source>
        <dbReference type="EMBL" id="KPK71362.1"/>
    </source>
</evidence>
<keyword evidence="6" id="KW-0645">Protease</keyword>
<evidence type="ECO:0000256" key="3">
    <source>
        <dbReference type="ARBA" id="ARBA00013208"/>
    </source>
</evidence>
<comment type="catalytic activity">
    <reaction evidence="1 6">
        <text>Cleavage of hydrophobic, N-terminal signal or leader sequences from secreted and periplasmic proteins.</text>
        <dbReference type="EC" id="3.4.21.89"/>
    </reaction>
</comment>
<feature type="active site" evidence="5">
    <location>
        <position position="117"/>
    </location>
</feature>
<dbReference type="EC" id="3.4.21.89" evidence="3 6"/>
<evidence type="ECO:0000256" key="2">
    <source>
        <dbReference type="ARBA" id="ARBA00009370"/>
    </source>
</evidence>
<dbReference type="PRINTS" id="PR00727">
    <property type="entry name" value="LEADERPTASE"/>
</dbReference>
<evidence type="ECO:0000256" key="5">
    <source>
        <dbReference type="PIRSR" id="PIRSR600223-1"/>
    </source>
</evidence>
<dbReference type="InterPro" id="IPR019758">
    <property type="entry name" value="Pept_S26A_signal_pept_1_CS"/>
</dbReference>
<dbReference type="Pfam" id="PF10502">
    <property type="entry name" value="Peptidase_S26"/>
    <property type="match status" value="1"/>
</dbReference>
<reference evidence="8 9" key="1">
    <citation type="journal article" date="2015" name="Microbiome">
        <title>Genomic resolution of linkages in carbon, nitrogen, and sulfur cycling among widespread estuary sediment bacteria.</title>
        <authorList>
            <person name="Baker B.J."/>
            <person name="Lazar C.S."/>
            <person name="Teske A.P."/>
            <person name="Dick G.J."/>
        </authorList>
    </citation>
    <scope>NUCLEOTIDE SEQUENCE [LARGE SCALE GENOMIC DNA]</scope>
    <source>
        <strain evidence="8">SM23_40</strain>
    </source>
</reference>
<dbReference type="InterPro" id="IPR000223">
    <property type="entry name" value="Pept_S26A_signal_pept_1"/>
</dbReference>
<dbReference type="PANTHER" id="PTHR43390">
    <property type="entry name" value="SIGNAL PEPTIDASE I"/>
    <property type="match status" value="1"/>
</dbReference>
<evidence type="ECO:0000256" key="6">
    <source>
        <dbReference type="RuleBase" id="RU362042"/>
    </source>
</evidence>
<dbReference type="InterPro" id="IPR036286">
    <property type="entry name" value="LexA/Signal_pep-like_sf"/>
</dbReference>
<keyword evidence="4 6" id="KW-0378">Hydrolase</keyword>
<name>A0A0S8GFU9_UNCT6</name>
<dbReference type="NCBIfam" id="TIGR02227">
    <property type="entry name" value="sigpep_I_bact"/>
    <property type="match status" value="1"/>
</dbReference>
<gene>
    <name evidence="8" type="ORF">AMJ82_00895</name>
</gene>
<comment type="subcellular location">
    <subcellularLocation>
        <location evidence="6">Membrane</location>
        <topology evidence="6">Single-pass type II membrane protein</topology>
    </subcellularLocation>
</comment>
<dbReference type="GO" id="GO:0006465">
    <property type="term" value="P:signal peptide processing"/>
    <property type="evidence" value="ECO:0007669"/>
    <property type="project" value="InterPro"/>
</dbReference>
<accession>A0A0S8GFU9</accession>
<comment type="similarity">
    <text evidence="2 6">Belongs to the peptidase S26 family.</text>
</comment>
<evidence type="ECO:0000256" key="1">
    <source>
        <dbReference type="ARBA" id="ARBA00000677"/>
    </source>
</evidence>
<dbReference type="GO" id="GO:0009003">
    <property type="term" value="F:signal peptidase activity"/>
    <property type="evidence" value="ECO:0007669"/>
    <property type="project" value="UniProtKB-EC"/>
</dbReference>
<dbReference type="AlphaFoldDB" id="A0A0S8GFU9"/>
<protein>
    <recommendedName>
        <fullName evidence="3 6">Signal peptidase I</fullName>
        <ecNumber evidence="3 6">3.4.21.89</ecNumber>
    </recommendedName>
</protein>
<dbReference type="Proteomes" id="UP000051717">
    <property type="component" value="Unassembled WGS sequence"/>
</dbReference>
<proteinExistence type="inferred from homology"/>
<dbReference type="GO" id="GO:0016020">
    <property type="term" value="C:membrane"/>
    <property type="evidence" value="ECO:0007669"/>
    <property type="project" value="UniProtKB-SubCell"/>
</dbReference>
<dbReference type="InterPro" id="IPR019533">
    <property type="entry name" value="Peptidase_S26"/>
</dbReference>
<dbReference type="Gene3D" id="2.10.109.10">
    <property type="entry name" value="Umud Fragment, subunit A"/>
    <property type="match status" value="1"/>
</dbReference>
<evidence type="ECO:0000259" key="7">
    <source>
        <dbReference type="Pfam" id="PF10502"/>
    </source>
</evidence>
<dbReference type="CDD" id="cd06530">
    <property type="entry name" value="S26_SPase_I"/>
    <property type="match status" value="1"/>
</dbReference>
<dbReference type="EMBL" id="LJUI01000004">
    <property type="protein sequence ID" value="KPK71362.1"/>
    <property type="molecule type" value="Genomic_DNA"/>
</dbReference>
<dbReference type="PATRIC" id="fig|1703774.3.peg.2128"/>
<dbReference type="GO" id="GO:0004252">
    <property type="term" value="F:serine-type endopeptidase activity"/>
    <property type="evidence" value="ECO:0007669"/>
    <property type="project" value="InterPro"/>
</dbReference>
<feature type="domain" description="Peptidase S26" evidence="7">
    <location>
        <begin position="3"/>
        <end position="235"/>
    </location>
</feature>
<feature type="active site" evidence="5">
    <location>
        <position position="33"/>
    </location>
</feature>
<dbReference type="PROSITE" id="PS00761">
    <property type="entry name" value="SPASE_I_3"/>
    <property type="match status" value="1"/>
</dbReference>
<dbReference type="PANTHER" id="PTHR43390:SF1">
    <property type="entry name" value="CHLOROPLAST PROCESSING PEPTIDASE"/>
    <property type="match status" value="1"/>
</dbReference>
<sequence>MLREYVQSFAIAIFLALLIRGFVVQAFKIPSGSMEQTLLIGDFLLVNKFLYGSNFLFGREKMLAIRDPVPGDILVFRYPYDPDVPQPAHNYRRIVGPIFWNRSTNWFHFYSPRDYIKRCVAVEDQTIEIRDKQVYVDGVLVASDHTRHADRRIIPPLAVADDSVSQVRFQRAWESGEFLQATSMTRSVRDNFGPVTVPAGQIFVMGDNRDNSLDSRFWGPLDKNLVKGKAMIIYWSWNHHRVRPWFAIWNKLRWSRIGTLIH</sequence>